<dbReference type="PIRSF" id="PIRSF006446">
    <property type="entry name" value="Cyt_quinol_oxidase_1"/>
    <property type="match status" value="1"/>
</dbReference>
<evidence type="ECO:0000313" key="15">
    <source>
        <dbReference type="Proteomes" id="UP000094243"/>
    </source>
</evidence>
<comment type="similarity">
    <text evidence="2 12">Belongs to the cytochrome ubiquinol oxidase subunit 1 family.</text>
</comment>
<keyword evidence="5 12" id="KW-0349">Heme</keyword>
<reference evidence="15" key="1">
    <citation type="submission" date="2016-09" db="EMBL/GenBank/DDBJ databases">
        <authorList>
            <person name="Greninger A.L."/>
            <person name="Jerome K.R."/>
            <person name="Mcnair B."/>
            <person name="Wallis C."/>
            <person name="Fang F."/>
        </authorList>
    </citation>
    <scope>NUCLEOTIDE SEQUENCE [LARGE SCALE GENOMIC DNA]</scope>
    <source>
        <strain evidence="15">M7</strain>
    </source>
</reference>
<feature type="transmembrane region" description="Helical" evidence="12">
    <location>
        <begin position="20"/>
        <end position="41"/>
    </location>
</feature>
<dbReference type="Pfam" id="PF01654">
    <property type="entry name" value="Cyt_bd_oxida_I"/>
    <property type="match status" value="1"/>
</dbReference>
<dbReference type="PANTHER" id="PTHR30365">
    <property type="entry name" value="CYTOCHROME D UBIQUINOL OXIDASE"/>
    <property type="match status" value="1"/>
</dbReference>
<dbReference type="GO" id="GO:0020037">
    <property type="term" value="F:heme binding"/>
    <property type="evidence" value="ECO:0007669"/>
    <property type="project" value="TreeGrafter"/>
</dbReference>
<dbReference type="GO" id="GO:0070069">
    <property type="term" value="C:cytochrome complex"/>
    <property type="evidence" value="ECO:0007669"/>
    <property type="project" value="UniProtKB-UniRule"/>
</dbReference>
<proteinExistence type="inferred from homology"/>
<evidence type="ECO:0000256" key="10">
    <source>
        <dbReference type="ARBA" id="ARBA00023004"/>
    </source>
</evidence>
<dbReference type="AlphaFoldDB" id="A0A1E3RAB6"/>
<keyword evidence="15" id="KW-1185">Reference proteome</keyword>
<accession>A0A1E3RAB6</accession>
<dbReference type="GO" id="GO:0009055">
    <property type="term" value="F:electron transfer activity"/>
    <property type="evidence" value="ECO:0007669"/>
    <property type="project" value="UniProtKB-UniRule"/>
</dbReference>
<feature type="transmembrane region" description="Helical" evidence="12">
    <location>
        <begin position="127"/>
        <end position="150"/>
    </location>
</feature>
<dbReference type="PANTHER" id="PTHR30365:SF15">
    <property type="entry name" value="CYTOCHROME BD UBIQUINOL OXIDASE SUBUNIT 1"/>
    <property type="match status" value="1"/>
</dbReference>
<feature type="transmembrane region" description="Helical" evidence="12">
    <location>
        <begin position="339"/>
        <end position="361"/>
    </location>
</feature>
<keyword evidence="11 12" id="KW-0472">Membrane</keyword>
<sequence>MDALDVSRWQFGITTVYHFIFVPLTIGLAPLIAVMQTAWVITDNPVWYRLTRFFGKLFLINFALGVATGIVQEFQFGMNWSEYSRFVGDVFGAPLAMEGLAAFFFESTFIGLWIFGWSRLPRLVHLACIWVVAIAVNMSAFFIIAANSWMQHPVGAVVNPDTGRAELTSIVALFTNNTAIAAFSHAVFGSFLTAGTFVAAVCAWWMVRAHRQGPETDAHTLYRPAAVLGCLVVLASTVGLVATGDIQGKLMFEQQPMKMASAESLCHSETDPHFSILTVGTHNNCDSVVHLIKVPYVLPFLAEGTFSGVHLEGVKDLQEQYQEKFGPGDYRPNLFVTYWSFRAMIGLLAVPVLFSLAVLWFTRGGRIPKSPWLSRFALVTLPAPFLANSAGWIFTEMGRQPWVVVPNPTGDQMIRLTVAEGVSGHDAGMVVLSLVTFTLVYAVLAVIWFWLIRRYVVEGPQEHDSEPVPPQPPGDDDMAPLSFAY</sequence>
<dbReference type="InterPro" id="IPR002585">
    <property type="entry name" value="Cyt-d_ubiquinol_oxidase_su_1"/>
</dbReference>
<protein>
    <submittedName>
        <fullName evidence="14">Cytochrome BD ubiquinol oxidase subunit I</fullName>
    </submittedName>
</protein>
<evidence type="ECO:0000256" key="4">
    <source>
        <dbReference type="ARBA" id="ARBA00022475"/>
    </source>
</evidence>
<comment type="subcellular location">
    <subcellularLocation>
        <location evidence="1">Cell membrane</location>
        <topology evidence="1">Multi-pass membrane protein</topology>
    </subcellularLocation>
</comment>
<keyword evidence="8 12" id="KW-0249">Electron transport</keyword>
<evidence type="ECO:0000256" key="8">
    <source>
        <dbReference type="ARBA" id="ARBA00022982"/>
    </source>
</evidence>
<dbReference type="GO" id="GO:0019646">
    <property type="term" value="P:aerobic electron transport chain"/>
    <property type="evidence" value="ECO:0007669"/>
    <property type="project" value="InterPro"/>
</dbReference>
<dbReference type="GO" id="GO:0046872">
    <property type="term" value="F:metal ion binding"/>
    <property type="evidence" value="ECO:0007669"/>
    <property type="project" value="UniProtKB-UniRule"/>
</dbReference>
<evidence type="ECO:0000256" key="6">
    <source>
        <dbReference type="ARBA" id="ARBA00022692"/>
    </source>
</evidence>
<dbReference type="EMBL" id="MIGZ01000133">
    <property type="protein sequence ID" value="ODQ86721.1"/>
    <property type="molecule type" value="Genomic_DNA"/>
</dbReference>
<keyword evidence="9 12" id="KW-1133">Transmembrane helix</keyword>
<evidence type="ECO:0000256" key="2">
    <source>
        <dbReference type="ARBA" id="ARBA00009819"/>
    </source>
</evidence>
<feature type="transmembrane region" description="Helical" evidence="12">
    <location>
        <begin position="53"/>
        <end position="71"/>
    </location>
</feature>
<evidence type="ECO:0000256" key="1">
    <source>
        <dbReference type="ARBA" id="ARBA00004651"/>
    </source>
</evidence>
<evidence type="ECO:0000313" key="14">
    <source>
        <dbReference type="EMBL" id="ODQ86721.1"/>
    </source>
</evidence>
<dbReference type="OrthoDB" id="9807042at2"/>
<keyword evidence="4 12" id="KW-1003">Cell membrane</keyword>
<evidence type="ECO:0000256" key="13">
    <source>
        <dbReference type="SAM" id="MobiDB-lite"/>
    </source>
</evidence>
<keyword evidence="3 12" id="KW-0813">Transport</keyword>
<evidence type="ECO:0000256" key="12">
    <source>
        <dbReference type="PIRNR" id="PIRNR006446"/>
    </source>
</evidence>
<organism evidence="14 15">
    <name type="scientific">Mycolicibacterium holsaticum</name>
    <dbReference type="NCBI Taxonomy" id="152142"/>
    <lineage>
        <taxon>Bacteria</taxon>
        <taxon>Bacillati</taxon>
        <taxon>Actinomycetota</taxon>
        <taxon>Actinomycetes</taxon>
        <taxon>Mycobacteriales</taxon>
        <taxon>Mycobacteriaceae</taxon>
        <taxon>Mycolicibacterium</taxon>
    </lineage>
</organism>
<keyword evidence="7 12" id="KW-0479">Metal-binding</keyword>
<evidence type="ECO:0000256" key="11">
    <source>
        <dbReference type="ARBA" id="ARBA00023136"/>
    </source>
</evidence>
<comment type="caution">
    <text evidence="14">The sequence shown here is derived from an EMBL/GenBank/DDBJ whole genome shotgun (WGS) entry which is preliminary data.</text>
</comment>
<dbReference type="GO" id="GO:0005886">
    <property type="term" value="C:plasma membrane"/>
    <property type="evidence" value="ECO:0007669"/>
    <property type="project" value="UniProtKB-SubCell"/>
</dbReference>
<dbReference type="RefSeq" id="WP_069406831.1">
    <property type="nucleotide sequence ID" value="NZ_MIGZ01000133.1"/>
</dbReference>
<name>A0A1E3RAB6_9MYCO</name>
<feature type="transmembrane region" description="Helical" evidence="12">
    <location>
        <begin position="430"/>
        <end position="451"/>
    </location>
</feature>
<evidence type="ECO:0000256" key="5">
    <source>
        <dbReference type="ARBA" id="ARBA00022617"/>
    </source>
</evidence>
<dbReference type="Proteomes" id="UP000094243">
    <property type="component" value="Unassembled WGS sequence"/>
</dbReference>
<feature type="transmembrane region" description="Helical" evidence="12">
    <location>
        <begin position="373"/>
        <end position="394"/>
    </location>
</feature>
<keyword evidence="6 12" id="KW-0812">Transmembrane</keyword>
<evidence type="ECO:0000256" key="3">
    <source>
        <dbReference type="ARBA" id="ARBA00022448"/>
    </source>
</evidence>
<gene>
    <name evidence="14" type="ORF">BHQ17_19820</name>
</gene>
<feature type="transmembrane region" description="Helical" evidence="12">
    <location>
        <begin position="91"/>
        <end position="115"/>
    </location>
</feature>
<keyword evidence="10 12" id="KW-0408">Iron</keyword>
<feature type="transmembrane region" description="Helical" evidence="12">
    <location>
        <begin position="182"/>
        <end position="205"/>
    </location>
</feature>
<evidence type="ECO:0000256" key="9">
    <source>
        <dbReference type="ARBA" id="ARBA00022989"/>
    </source>
</evidence>
<dbReference type="GO" id="GO:0016682">
    <property type="term" value="F:oxidoreductase activity, acting on diphenols and related substances as donors, oxygen as acceptor"/>
    <property type="evidence" value="ECO:0007669"/>
    <property type="project" value="TreeGrafter"/>
</dbReference>
<feature type="transmembrane region" description="Helical" evidence="12">
    <location>
        <begin position="225"/>
        <end position="243"/>
    </location>
</feature>
<evidence type="ECO:0000256" key="7">
    <source>
        <dbReference type="ARBA" id="ARBA00022723"/>
    </source>
</evidence>
<feature type="region of interest" description="Disordered" evidence="13">
    <location>
        <begin position="462"/>
        <end position="485"/>
    </location>
</feature>